<dbReference type="RefSeq" id="WP_042528851.1">
    <property type="nucleotide sequence ID" value="NZ_CP010827.1"/>
</dbReference>
<feature type="domain" description="DUF418" evidence="2">
    <location>
        <begin position="170"/>
        <end position="291"/>
    </location>
</feature>
<dbReference type="KEGG" id="csx:CSING_00790"/>
<dbReference type="InterPro" id="IPR007349">
    <property type="entry name" value="DUF418"/>
</dbReference>
<dbReference type="STRING" id="161899.CSING_00790"/>
<dbReference type="HOGENOM" id="CLU_036065_0_0_11"/>
<feature type="transmembrane region" description="Helical" evidence="1">
    <location>
        <begin position="12"/>
        <end position="31"/>
    </location>
</feature>
<proteinExistence type="predicted"/>
<dbReference type="Pfam" id="PF04235">
    <property type="entry name" value="DUF418"/>
    <property type="match status" value="1"/>
</dbReference>
<feature type="transmembrane region" description="Helical" evidence="1">
    <location>
        <begin position="89"/>
        <end position="106"/>
    </location>
</feature>
<keyword evidence="1" id="KW-0812">Transmembrane</keyword>
<dbReference type="Proteomes" id="UP000031890">
    <property type="component" value="Chromosome"/>
</dbReference>
<feature type="transmembrane region" description="Helical" evidence="1">
    <location>
        <begin position="229"/>
        <end position="253"/>
    </location>
</feature>
<evidence type="ECO:0000256" key="1">
    <source>
        <dbReference type="SAM" id="Phobius"/>
    </source>
</evidence>
<keyword evidence="1" id="KW-0472">Membrane</keyword>
<dbReference type="OrthoDB" id="4966979at2"/>
<name>A0A0B6EXP2_9CORY</name>
<organism evidence="3 4">
    <name type="scientific">Corynebacterium singulare</name>
    <dbReference type="NCBI Taxonomy" id="161899"/>
    <lineage>
        <taxon>Bacteria</taxon>
        <taxon>Bacillati</taxon>
        <taxon>Actinomycetota</taxon>
        <taxon>Actinomycetes</taxon>
        <taxon>Mycobacteriales</taxon>
        <taxon>Corynebacteriaceae</taxon>
        <taxon>Corynebacterium</taxon>
    </lineage>
</organism>
<sequence>MSAHARIVGLDIARSLAIIGMIILHMANLVWGVKVVLSGLPAAGFVIIAGTTMMILARDYSLRVFMKLVARGCLIMLIGVALLPVGGEIQVVLVVMGAAMALTAWVPPLATGWKVLLFALATAGATVLYAPYTLPQVYPLVAFLAYMVAGMLLYDVYLTRPTRTHTITTAVAAVVTGIGLWQRFNPDIPGWLRFTGHTGVLGEILLSVAVTAVVLHLCLVLGRQWPRVFFPFAALGSMSLTIYILHIFTARYWQANVSLHNTMAAVGFVLAFLVLSALWKKFFGKGPAERAVAWAIKEVAA</sequence>
<feature type="transmembrane region" description="Helical" evidence="1">
    <location>
        <begin position="37"/>
        <end position="57"/>
    </location>
</feature>
<feature type="transmembrane region" description="Helical" evidence="1">
    <location>
        <begin position="166"/>
        <end position="184"/>
    </location>
</feature>
<reference evidence="3 4" key="1">
    <citation type="journal article" date="2015" name="Genome Announc.">
        <title>Complete Genome Sequence and Annotation of Corynebacterium singulare DSM 44357, Isolated from a Human Semen Specimen.</title>
        <authorList>
            <person name="Merten M."/>
            <person name="Brinkrolf K."/>
            <person name="Albersmeier A."/>
            <person name="Kutter Y."/>
            <person name="Ruckert C."/>
            <person name="Tauch A."/>
        </authorList>
    </citation>
    <scope>NUCLEOTIDE SEQUENCE [LARGE SCALE GENOMIC DNA]</scope>
    <source>
        <strain evidence="3">IBS B52218</strain>
    </source>
</reference>
<evidence type="ECO:0000313" key="4">
    <source>
        <dbReference type="Proteomes" id="UP000031890"/>
    </source>
</evidence>
<evidence type="ECO:0000259" key="2">
    <source>
        <dbReference type="Pfam" id="PF04235"/>
    </source>
</evidence>
<feature type="transmembrane region" description="Helical" evidence="1">
    <location>
        <begin position="259"/>
        <end position="279"/>
    </location>
</feature>
<protein>
    <recommendedName>
        <fullName evidence="2">DUF418 domain-containing protein</fullName>
    </recommendedName>
</protein>
<feature type="transmembrane region" description="Helical" evidence="1">
    <location>
        <begin position="64"/>
        <end position="83"/>
    </location>
</feature>
<feature type="transmembrane region" description="Helical" evidence="1">
    <location>
        <begin position="113"/>
        <end position="131"/>
    </location>
</feature>
<feature type="transmembrane region" description="Helical" evidence="1">
    <location>
        <begin position="137"/>
        <end position="154"/>
    </location>
</feature>
<gene>
    <name evidence="3" type="ORF">CSING_00790</name>
</gene>
<feature type="transmembrane region" description="Helical" evidence="1">
    <location>
        <begin position="204"/>
        <end position="222"/>
    </location>
</feature>
<accession>A0A0B6EXP2</accession>
<evidence type="ECO:0000313" key="3">
    <source>
        <dbReference type="EMBL" id="AJI77724.1"/>
    </source>
</evidence>
<dbReference type="EMBL" id="CP010827">
    <property type="protein sequence ID" value="AJI77724.1"/>
    <property type="molecule type" value="Genomic_DNA"/>
</dbReference>
<keyword evidence="1" id="KW-1133">Transmembrane helix</keyword>
<dbReference type="AlphaFoldDB" id="A0A0B6EXP2"/>